<accession>A0A9N8YNZ6</accession>
<dbReference type="InterPro" id="IPR038398">
    <property type="entry name" value="NCD2_sf"/>
</dbReference>
<dbReference type="EMBL" id="CAJVPL010000037">
    <property type="protein sequence ID" value="CAG8436937.1"/>
    <property type="molecule type" value="Genomic_DNA"/>
</dbReference>
<evidence type="ECO:0000256" key="2">
    <source>
        <dbReference type="SAM" id="MobiDB-lite"/>
    </source>
</evidence>
<dbReference type="OrthoDB" id="10028556at2759"/>
<feature type="region of interest" description="Disordered" evidence="2">
    <location>
        <begin position="473"/>
        <end position="567"/>
    </location>
</feature>
<keyword evidence="4" id="KW-1185">Reference proteome</keyword>
<feature type="compositionally biased region" description="Low complexity" evidence="2">
    <location>
        <begin position="251"/>
        <end position="272"/>
    </location>
</feature>
<feature type="compositionally biased region" description="Low complexity" evidence="2">
    <location>
        <begin position="485"/>
        <end position="505"/>
    </location>
</feature>
<feature type="compositionally biased region" description="Polar residues" evidence="2">
    <location>
        <begin position="543"/>
        <end position="552"/>
    </location>
</feature>
<dbReference type="SUPFAM" id="SSF47769">
    <property type="entry name" value="SAM/Pointed domain"/>
    <property type="match status" value="1"/>
</dbReference>
<dbReference type="InterPro" id="IPR013761">
    <property type="entry name" value="SAM/pointed_sf"/>
</dbReference>
<sequence>MASTPITGNKEATGRSTFGSSSSTPLNTPAAHHHITNANFVPNAAAYYTTASSNLSLFPATSSSTAIVPSIPLTHANSATSVFRCPTLSEFLHQLNLTQYHGRFVEAGVGENDVEQLIGFDEAELKEVLEAILMKPFHSGLFKKGIRELRTNMSINSPRDVKAYNNANSCFSPQYSMTMSPQHPLSPSPSHLTAPMQIHNQTPKITLLTSPISSIHDSNNSINDTINSNILNMPDNNKTESPILITGTTIESPNANNSNINNNSENGNISPSSHRTFMKNPTVSHEAIVKHATIYGKNSPRQLTQYEQAINRAAIDLALADPTLVTHKGSLFEKAKAKLLLEGYSYKRGASRSKLNPNAPRPGQRASRDVLRAKRNANAVMTSENRNARIADLEQKLEAKDKQNELMQETKRTKSEMGDTEGAEKAHFVIIDLEKEREEILKELSSLKGKERKHQWYEKRKKERMDSGFEEGLEDMMHSGDDQSGESNNNQQQQTSPPSSSSHQEQLMDEDSTQLSQEMSLMNDTRNAYMTPTFITSDDRVEGNQSTASESGQQPHQQLPQQQCHLF</sequence>
<keyword evidence="1" id="KW-0175">Coiled coil</keyword>
<dbReference type="AlphaFoldDB" id="A0A9N8YNZ6"/>
<dbReference type="Gene3D" id="1.20.120.2010">
    <property type="entry name" value="NAB conserved domain 2"/>
    <property type="match status" value="1"/>
</dbReference>
<gene>
    <name evidence="3" type="ORF">AGERDE_LOCUS720</name>
</gene>
<evidence type="ECO:0000313" key="3">
    <source>
        <dbReference type="EMBL" id="CAG8436937.1"/>
    </source>
</evidence>
<feature type="region of interest" description="Disordered" evidence="2">
    <location>
        <begin position="1"/>
        <end position="29"/>
    </location>
</feature>
<feature type="compositionally biased region" description="Low complexity" evidence="2">
    <location>
        <begin position="553"/>
        <end position="567"/>
    </location>
</feature>
<organism evidence="3 4">
    <name type="scientific">Ambispora gerdemannii</name>
    <dbReference type="NCBI Taxonomy" id="144530"/>
    <lineage>
        <taxon>Eukaryota</taxon>
        <taxon>Fungi</taxon>
        <taxon>Fungi incertae sedis</taxon>
        <taxon>Mucoromycota</taxon>
        <taxon>Glomeromycotina</taxon>
        <taxon>Glomeromycetes</taxon>
        <taxon>Archaeosporales</taxon>
        <taxon>Ambisporaceae</taxon>
        <taxon>Ambispora</taxon>
    </lineage>
</organism>
<comment type="caution">
    <text evidence="3">The sequence shown here is derived from an EMBL/GenBank/DDBJ whole genome shotgun (WGS) entry which is preliminary data.</text>
</comment>
<feature type="compositionally biased region" description="Polar residues" evidence="2">
    <location>
        <begin position="513"/>
        <end position="536"/>
    </location>
</feature>
<reference evidence="3" key="1">
    <citation type="submission" date="2021-06" db="EMBL/GenBank/DDBJ databases">
        <authorList>
            <person name="Kallberg Y."/>
            <person name="Tangrot J."/>
            <person name="Rosling A."/>
        </authorList>
    </citation>
    <scope>NUCLEOTIDE SEQUENCE</scope>
    <source>
        <strain evidence="3">MT106</strain>
    </source>
</reference>
<proteinExistence type="predicted"/>
<dbReference type="Proteomes" id="UP000789831">
    <property type="component" value="Unassembled WGS sequence"/>
</dbReference>
<evidence type="ECO:0000256" key="1">
    <source>
        <dbReference type="SAM" id="Coils"/>
    </source>
</evidence>
<name>A0A9N8YNZ6_9GLOM</name>
<feature type="compositionally biased region" description="Low complexity" evidence="2">
    <location>
        <begin position="14"/>
        <end position="24"/>
    </location>
</feature>
<dbReference type="Gene3D" id="1.10.150.50">
    <property type="entry name" value="Transcription Factor, Ets-1"/>
    <property type="match status" value="1"/>
</dbReference>
<feature type="coiled-coil region" evidence="1">
    <location>
        <begin position="383"/>
        <end position="450"/>
    </location>
</feature>
<evidence type="ECO:0000313" key="4">
    <source>
        <dbReference type="Proteomes" id="UP000789831"/>
    </source>
</evidence>
<protein>
    <submittedName>
        <fullName evidence="3">7631_t:CDS:1</fullName>
    </submittedName>
</protein>
<feature type="region of interest" description="Disordered" evidence="2">
    <location>
        <begin position="248"/>
        <end position="272"/>
    </location>
</feature>